<name>A0A2T2YEQ3_9BACT</name>
<dbReference type="EMBL" id="PYFT01000001">
    <property type="protein sequence ID" value="PSR53982.1"/>
    <property type="molecule type" value="Genomic_DNA"/>
</dbReference>
<sequence>MGMDKKKIQESRLQLKEFGYLYYSLYTYRRKIEANIRNIIKTDVQAGLTSKTPPESYSQTLDELTQKLRKINIITSKVISLNKGYRL</sequence>
<organism evidence="1 2">
    <name type="scientific">Adhaeribacter arboris</name>
    <dbReference type="NCBI Taxonomy" id="2072846"/>
    <lineage>
        <taxon>Bacteria</taxon>
        <taxon>Pseudomonadati</taxon>
        <taxon>Bacteroidota</taxon>
        <taxon>Cytophagia</taxon>
        <taxon>Cytophagales</taxon>
        <taxon>Hymenobacteraceae</taxon>
        <taxon>Adhaeribacter</taxon>
    </lineage>
</organism>
<accession>A0A2T2YEQ3</accession>
<proteinExistence type="predicted"/>
<comment type="caution">
    <text evidence="1">The sequence shown here is derived from an EMBL/GenBank/DDBJ whole genome shotgun (WGS) entry which is preliminary data.</text>
</comment>
<protein>
    <submittedName>
        <fullName evidence="1">Uncharacterized protein</fullName>
    </submittedName>
</protein>
<evidence type="ECO:0000313" key="1">
    <source>
        <dbReference type="EMBL" id="PSR53982.1"/>
    </source>
</evidence>
<keyword evidence="2" id="KW-1185">Reference proteome</keyword>
<gene>
    <name evidence="1" type="ORF">AHMF7605_10855</name>
</gene>
<evidence type="ECO:0000313" key="2">
    <source>
        <dbReference type="Proteomes" id="UP000240357"/>
    </source>
</evidence>
<reference evidence="1 2" key="1">
    <citation type="submission" date="2018-03" db="EMBL/GenBank/DDBJ databases">
        <title>Adhaeribacter sp. HMF7605 Genome sequencing and assembly.</title>
        <authorList>
            <person name="Kang H."/>
            <person name="Kang J."/>
            <person name="Cha I."/>
            <person name="Kim H."/>
            <person name="Joh K."/>
        </authorList>
    </citation>
    <scope>NUCLEOTIDE SEQUENCE [LARGE SCALE GENOMIC DNA]</scope>
    <source>
        <strain evidence="1 2">HMF7605</strain>
    </source>
</reference>
<dbReference type="Proteomes" id="UP000240357">
    <property type="component" value="Unassembled WGS sequence"/>
</dbReference>
<dbReference type="AlphaFoldDB" id="A0A2T2YEQ3"/>